<proteinExistence type="inferred from homology"/>
<dbReference type="PANTHER" id="PTHR24304">
    <property type="entry name" value="CYTOCHROME P450 FAMILY 7"/>
    <property type="match status" value="1"/>
</dbReference>
<evidence type="ECO:0008006" key="8">
    <source>
        <dbReference type="Google" id="ProtNLM"/>
    </source>
</evidence>
<evidence type="ECO:0000256" key="3">
    <source>
        <dbReference type="ARBA" id="ARBA00022723"/>
    </source>
</evidence>
<dbReference type="InterPro" id="IPR036396">
    <property type="entry name" value="Cyt_P450_sf"/>
</dbReference>
<dbReference type="PROSITE" id="PS00086">
    <property type="entry name" value="CYTOCHROME_P450"/>
    <property type="match status" value="1"/>
</dbReference>
<evidence type="ECO:0000256" key="4">
    <source>
        <dbReference type="ARBA" id="ARBA00023004"/>
    </source>
</evidence>
<comment type="similarity">
    <text evidence="1 5">Belongs to the cytochrome P450 family.</text>
</comment>
<reference evidence="6" key="1">
    <citation type="journal article" date="2020" name="Stud. Mycol.">
        <title>101 Dothideomycetes genomes: a test case for predicting lifestyles and emergence of pathogens.</title>
        <authorList>
            <person name="Haridas S."/>
            <person name="Albert R."/>
            <person name="Binder M."/>
            <person name="Bloem J."/>
            <person name="Labutti K."/>
            <person name="Salamov A."/>
            <person name="Andreopoulos B."/>
            <person name="Baker S."/>
            <person name="Barry K."/>
            <person name="Bills G."/>
            <person name="Bluhm B."/>
            <person name="Cannon C."/>
            <person name="Castanera R."/>
            <person name="Culley D."/>
            <person name="Daum C."/>
            <person name="Ezra D."/>
            <person name="Gonzalez J."/>
            <person name="Henrissat B."/>
            <person name="Kuo A."/>
            <person name="Liang C."/>
            <person name="Lipzen A."/>
            <person name="Lutzoni F."/>
            <person name="Magnuson J."/>
            <person name="Mondo S."/>
            <person name="Nolan M."/>
            <person name="Ohm R."/>
            <person name="Pangilinan J."/>
            <person name="Park H.-J."/>
            <person name="Ramirez L."/>
            <person name="Alfaro M."/>
            <person name="Sun H."/>
            <person name="Tritt A."/>
            <person name="Yoshinaga Y."/>
            <person name="Zwiers L.-H."/>
            <person name="Turgeon B."/>
            <person name="Goodwin S."/>
            <person name="Spatafora J."/>
            <person name="Crous P."/>
            <person name="Grigoriev I."/>
        </authorList>
    </citation>
    <scope>NUCLEOTIDE SEQUENCE</scope>
    <source>
        <strain evidence="6">CBS 379.55</strain>
    </source>
</reference>
<evidence type="ECO:0000256" key="1">
    <source>
        <dbReference type="ARBA" id="ARBA00010617"/>
    </source>
</evidence>
<name>A0A6A6JER1_WESOR</name>
<dbReference type="InterPro" id="IPR050529">
    <property type="entry name" value="CYP450_sterol_14alpha_dmase"/>
</dbReference>
<dbReference type="GO" id="GO:0008395">
    <property type="term" value="F:steroid hydroxylase activity"/>
    <property type="evidence" value="ECO:0007669"/>
    <property type="project" value="TreeGrafter"/>
</dbReference>
<dbReference type="GO" id="GO:0005506">
    <property type="term" value="F:iron ion binding"/>
    <property type="evidence" value="ECO:0007669"/>
    <property type="project" value="InterPro"/>
</dbReference>
<protein>
    <recommendedName>
        <fullName evidence="8">Cytochrome P450</fullName>
    </recommendedName>
</protein>
<keyword evidence="2 5" id="KW-0349">Heme</keyword>
<dbReference type="Gene3D" id="1.10.630.10">
    <property type="entry name" value="Cytochrome P450"/>
    <property type="match status" value="1"/>
</dbReference>
<keyword evidence="3 5" id="KW-0479">Metal-binding</keyword>
<dbReference type="Proteomes" id="UP000800097">
    <property type="component" value="Unassembled WGS sequence"/>
</dbReference>
<organism evidence="6 7">
    <name type="scientific">Westerdykella ornata</name>
    <dbReference type="NCBI Taxonomy" id="318751"/>
    <lineage>
        <taxon>Eukaryota</taxon>
        <taxon>Fungi</taxon>
        <taxon>Dikarya</taxon>
        <taxon>Ascomycota</taxon>
        <taxon>Pezizomycotina</taxon>
        <taxon>Dothideomycetes</taxon>
        <taxon>Pleosporomycetidae</taxon>
        <taxon>Pleosporales</taxon>
        <taxon>Sporormiaceae</taxon>
        <taxon>Westerdykella</taxon>
    </lineage>
</organism>
<evidence type="ECO:0000256" key="2">
    <source>
        <dbReference type="ARBA" id="ARBA00022617"/>
    </source>
</evidence>
<sequence>MLVPFHQLHRNRDVWGADPSKVHPDRFLSNPKLLNSKSYRPFGGGSTLCPGRNLARRIIGFAVAGLVTRYEIHIDVEKTNKANGGRRGLKAPVFPRFNHSKPNPGASLPFGNDDVIFLLKERKDAISQAFL</sequence>
<dbReference type="AlphaFoldDB" id="A0A6A6JER1"/>
<dbReference type="GO" id="GO:0016705">
    <property type="term" value="F:oxidoreductase activity, acting on paired donors, with incorporation or reduction of molecular oxygen"/>
    <property type="evidence" value="ECO:0007669"/>
    <property type="project" value="InterPro"/>
</dbReference>
<keyword evidence="7" id="KW-1185">Reference proteome</keyword>
<evidence type="ECO:0000313" key="7">
    <source>
        <dbReference type="Proteomes" id="UP000800097"/>
    </source>
</evidence>
<evidence type="ECO:0000313" key="6">
    <source>
        <dbReference type="EMBL" id="KAF2274902.1"/>
    </source>
</evidence>
<dbReference type="SUPFAM" id="SSF48264">
    <property type="entry name" value="Cytochrome P450"/>
    <property type="match status" value="1"/>
</dbReference>
<dbReference type="EMBL" id="ML986500">
    <property type="protein sequence ID" value="KAF2274902.1"/>
    <property type="molecule type" value="Genomic_DNA"/>
</dbReference>
<keyword evidence="5" id="KW-0503">Monooxygenase</keyword>
<dbReference type="InterPro" id="IPR001128">
    <property type="entry name" value="Cyt_P450"/>
</dbReference>
<keyword evidence="4 5" id="KW-0408">Iron</keyword>
<evidence type="ECO:0000256" key="5">
    <source>
        <dbReference type="RuleBase" id="RU000461"/>
    </source>
</evidence>
<dbReference type="GeneID" id="54549641"/>
<dbReference type="PANTHER" id="PTHR24304:SF2">
    <property type="entry name" value="24-HYDROXYCHOLESTEROL 7-ALPHA-HYDROXYLASE"/>
    <property type="match status" value="1"/>
</dbReference>
<gene>
    <name evidence="6" type="ORF">EI97DRAFT_401495</name>
</gene>
<dbReference type="GO" id="GO:0020037">
    <property type="term" value="F:heme binding"/>
    <property type="evidence" value="ECO:0007669"/>
    <property type="project" value="InterPro"/>
</dbReference>
<accession>A0A6A6JER1</accession>
<dbReference type="InterPro" id="IPR017972">
    <property type="entry name" value="Cyt_P450_CS"/>
</dbReference>
<keyword evidence="5" id="KW-0560">Oxidoreductase</keyword>
<dbReference type="RefSeq" id="XP_033652441.1">
    <property type="nucleotide sequence ID" value="XM_033796466.1"/>
</dbReference>
<dbReference type="Pfam" id="PF00067">
    <property type="entry name" value="p450"/>
    <property type="match status" value="1"/>
</dbReference>
<dbReference type="OrthoDB" id="1470350at2759"/>